<protein>
    <recommendedName>
        <fullName evidence="10">Type I secretion system permease/ATPase</fullName>
    </recommendedName>
</protein>
<proteinExistence type="predicted"/>
<comment type="subcellular location">
    <subcellularLocation>
        <location evidence="1">Cell membrane</location>
        <topology evidence="1">Multi-pass membrane protein</topology>
    </subcellularLocation>
</comment>
<dbReference type="PANTHER" id="PTHR24221:SF647">
    <property type="entry name" value="BLL6336 PROTEIN"/>
    <property type="match status" value="1"/>
</dbReference>
<dbReference type="InterPro" id="IPR039421">
    <property type="entry name" value="Type_1_exporter"/>
</dbReference>
<evidence type="ECO:0000313" key="9">
    <source>
        <dbReference type="Proteomes" id="UP000539985"/>
    </source>
</evidence>
<feature type="transmembrane region" description="Helical" evidence="5">
    <location>
        <begin position="168"/>
        <end position="189"/>
    </location>
</feature>
<evidence type="ECO:0000256" key="3">
    <source>
        <dbReference type="ARBA" id="ARBA00022989"/>
    </source>
</evidence>
<dbReference type="GO" id="GO:0005524">
    <property type="term" value="F:ATP binding"/>
    <property type="evidence" value="ECO:0007669"/>
    <property type="project" value="InterPro"/>
</dbReference>
<sequence length="380" mass="42819">MSDFNARTRVSPETLRHTGLQDSGVASLVLFAHLSGVAVNVKHLRRVPALSRLIDALTPLRLARQVTLKAPFTTSQISRLAQTPLPAIAVLRDGRFLVLAKCANDNVLLHDEVQQRTFQMTLAESEQLCSGRLILVTSRDVLAQGGGKFDMSWFIPSILKYRQQFMEVLAGSFFLQLFGLVSSLFMQVLIDKVRVHKSMSILDVLAFGLITISVFEAWLDVLRTYVFSHTTNRVDVEVGARLLNYLLRLPLAYFQARRVGDRMARVRELESIRNFLTGNALTVAMDMFFTLVFFVVMLTYSPLLTLIVFISLPCYIALSVLVRLALNARLDEKFHRDSGNQSFLVASVTGIETIKSMAVEPLMQRRWEEQLGLFYGSNLL</sequence>
<dbReference type="PROSITE" id="PS50990">
    <property type="entry name" value="PEPTIDASE_C39"/>
    <property type="match status" value="1"/>
</dbReference>
<dbReference type="GO" id="GO:0005886">
    <property type="term" value="C:plasma membrane"/>
    <property type="evidence" value="ECO:0007669"/>
    <property type="project" value="UniProtKB-SubCell"/>
</dbReference>
<keyword evidence="2 5" id="KW-0812">Transmembrane</keyword>
<dbReference type="Gene3D" id="3.90.70.10">
    <property type="entry name" value="Cysteine proteinases"/>
    <property type="match status" value="1"/>
</dbReference>
<dbReference type="Pfam" id="PF03412">
    <property type="entry name" value="Peptidase_C39"/>
    <property type="match status" value="1"/>
</dbReference>
<dbReference type="GO" id="GO:0008233">
    <property type="term" value="F:peptidase activity"/>
    <property type="evidence" value="ECO:0007669"/>
    <property type="project" value="InterPro"/>
</dbReference>
<dbReference type="SUPFAM" id="SSF90123">
    <property type="entry name" value="ABC transporter transmembrane region"/>
    <property type="match status" value="1"/>
</dbReference>
<dbReference type="RefSeq" id="WP_177105096.1">
    <property type="nucleotide sequence ID" value="NZ_JACAQB010000024.1"/>
</dbReference>
<comment type="caution">
    <text evidence="8">The sequence shown here is derived from an EMBL/GenBank/DDBJ whole genome shotgun (WGS) entry which is preliminary data.</text>
</comment>
<reference evidence="8 9" key="1">
    <citation type="submission" date="2020-04" db="EMBL/GenBank/DDBJ databases">
        <title>Molecular characterization of pseudomonads from Agaricus bisporus reveal novel blotch 2 pathogens in Western Europe.</title>
        <authorList>
            <person name="Taparia T."/>
            <person name="Krijger M."/>
            <person name="Haynes E."/>
            <person name="Elpinstone J.G."/>
            <person name="Noble R."/>
            <person name="Van Der Wolf J."/>
        </authorList>
    </citation>
    <scope>NUCLEOTIDE SEQUENCE [LARGE SCALE GENOMIC DNA]</scope>
    <source>
        <strain evidence="8 9">H7001</strain>
    </source>
</reference>
<keyword evidence="4 5" id="KW-0472">Membrane</keyword>
<feature type="transmembrane region" description="Helical" evidence="5">
    <location>
        <begin position="303"/>
        <end position="326"/>
    </location>
</feature>
<organism evidence="8 9">
    <name type="scientific">Pseudomonas gingeri</name>
    <dbReference type="NCBI Taxonomy" id="117681"/>
    <lineage>
        <taxon>Bacteria</taxon>
        <taxon>Pseudomonadati</taxon>
        <taxon>Pseudomonadota</taxon>
        <taxon>Gammaproteobacteria</taxon>
        <taxon>Pseudomonadales</taxon>
        <taxon>Pseudomonadaceae</taxon>
        <taxon>Pseudomonas</taxon>
    </lineage>
</organism>
<feature type="domain" description="Peptidase C39" evidence="7">
    <location>
        <begin position="16"/>
        <end position="136"/>
    </location>
</feature>
<dbReference type="Gene3D" id="1.20.1560.10">
    <property type="entry name" value="ABC transporter type 1, transmembrane domain"/>
    <property type="match status" value="1"/>
</dbReference>
<evidence type="ECO:0000256" key="2">
    <source>
        <dbReference type="ARBA" id="ARBA00022692"/>
    </source>
</evidence>
<feature type="transmembrane region" description="Helical" evidence="5">
    <location>
        <begin position="201"/>
        <end position="218"/>
    </location>
</feature>
<dbReference type="EMBL" id="JACAQB010000024">
    <property type="protein sequence ID" value="NWB99499.1"/>
    <property type="molecule type" value="Genomic_DNA"/>
</dbReference>
<dbReference type="GO" id="GO:0034040">
    <property type="term" value="F:ATPase-coupled lipid transmembrane transporter activity"/>
    <property type="evidence" value="ECO:0007669"/>
    <property type="project" value="TreeGrafter"/>
</dbReference>
<dbReference type="GO" id="GO:0140359">
    <property type="term" value="F:ABC-type transporter activity"/>
    <property type="evidence" value="ECO:0007669"/>
    <property type="project" value="InterPro"/>
</dbReference>
<accession>A0A7Y8C561</accession>
<dbReference type="GO" id="GO:0006508">
    <property type="term" value="P:proteolysis"/>
    <property type="evidence" value="ECO:0007669"/>
    <property type="project" value="InterPro"/>
</dbReference>
<dbReference type="PROSITE" id="PS50929">
    <property type="entry name" value="ABC_TM1F"/>
    <property type="match status" value="1"/>
</dbReference>
<evidence type="ECO:0000259" key="7">
    <source>
        <dbReference type="PROSITE" id="PS50990"/>
    </source>
</evidence>
<evidence type="ECO:0008006" key="10">
    <source>
        <dbReference type="Google" id="ProtNLM"/>
    </source>
</evidence>
<evidence type="ECO:0000256" key="4">
    <source>
        <dbReference type="ARBA" id="ARBA00023136"/>
    </source>
</evidence>
<dbReference type="PANTHER" id="PTHR24221">
    <property type="entry name" value="ATP-BINDING CASSETTE SUB-FAMILY B"/>
    <property type="match status" value="1"/>
</dbReference>
<evidence type="ECO:0000313" key="8">
    <source>
        <dbReference type="EMBL" id="NWB99499.1"/>
    </source>
</evidence>
<name>A0A7Y8C561_9PSED</name>
<dbReference type="InterPro" id="IPR011527">
    <property type="entry name" value="ABC1_TM_dom"/>
</dbReference>
<dbReference type="Proteomes" id="UP000539985">
    <property type="component" value="Unassembled WGS sequence"/>
</dbReference>
<keyword evidence="3 5" id="KW-1133">Transmembrane helix</keyword>
<feature type="transmembrane region" description="Helical" evidence="5">
    <location>
        <begin position="275"/>
        <end position="297"/>
    </location>
</feature>
<evidence type="ECO:0000259" key="6">
    <source>
        <dbReference type="PROSITE" id="PS50929"/>
    </source>
</evidence>
<evidence type="ECO:0000256" key="5">
    <source>
        <dbReference type="SAM" id="Phobius"/>
    </source>
</evidence>
<dbReference type="Pfam" id="PF00664">
    <property type="entry name" value="ABC_membrane"/>
    <property type="match status" value="1"/>
</dbReference>
<dbReference type="InterPro" id="IPR036640">
    <property type="entry name" value="ABC1_TM_sf"/>
</dbReference>
<feature type="domain" description="ABC transmembrane type-1" evidence="6">
    <location>
        <begin position="168"/>
        <end position="380"/>
    </location>
</feature>
<evidence type="ECO:0000256" key="1">
    <source>
        <dbReference type="ARBA" id="ARBA00004651"/>
    </source>
</evidence>
<dbReference type="AlphaFoldDB" id="A0A7Y8C561"/>
<dbReference type="InterPro" id="IPR005074">
    <property type="entry name" value="Peptidase_C39"/>
</dbReference>
<gene>
    <name evidence="8" type="ORF">HX882_26770</name>
</gene>